<name>A0ABX8GUX0_9BACT</name>
<protein>
    <submittedName>
        <fullName evidence="4">PorT family protein</fullName>
    </submittedName>
</protein>
<reference evidence="4 5" key="1">
    <citation type="submission" date="2021-05" db="EMBL/GenBank/DDBJ databases">
        <title>Comparative genomic studies on the polysaccharide-degrading batcterial strains of the Flammeovirga genus.</title>
        <authorList>
            <person name="Zewei F."/>
            <person name="Zheng Z."/>
            <person name="Yu L."/>
            <person name="Ruyue G."/>
            <person name="Yanhong M."/>
            <person name="Yuanyuan C."/>
            <person name="Jingyan G."/>
            <person name="Wenjun H."/>
        </authorList>
    </citation>
    <scope>NUCLEOTIDE SEQUENCE [LARGE SCALE GENOMIC DNA]</scope>
    <source>
        <strain evidence="4 5">YS10</strain>
    </source>
</reference>
<organism evidence="4 5">
    <name type="scientific">Flammeovirga kamogawensis</name>
    <dbReference type="NCBI Taxonomy" id="373891"/>
    <lineage>
        <taxon>Bacteria</taxon>
        <taxon>Pseudomonadati</taxon>
        <taxon>Bacteroidota</taxon>
        <taxon>Cytophagia</taxon>
        <taxon>Cytophagales</taxon>
        <taxon>Flammeovirgaceae</taxon>
        <taxon>Flammeovirga</taxon>
    </lineage>
</organism>
<evidence type="ECO:0000259" key="3">
    <source>
        <dbReference type="Pfam" id="PF13568"/>
    </source>
</evidence>
<dbReference type="RefSeq" id="WP_144074598.1">
    <property type="nucleotide sequence ID" value="NZ_CP076128.1"/>
</dbReference>
<feature type="compositionally biased region" description="Polar residues" evidence="1">
    <location>
        <begin position="24"/>
        <end position="42"/>
    </location>
</feature>
<feature type="domain" description="Outer membrane protein beta-barrel" evidence="3">
    <location>
        <begin position="49"/>
        <end position="230"/>
    </location>
</feature>
<dbReference type="InterPro" id="IPR025665">
    <property type="entry name" value="Beta-barrel_OMP_2"/>
</dbReference>
<keyword evidence="5" id="KW-1185">Reference proteome</keyword>
<evidence type="ECO:0000313" key="5">
    <source>
        <dbReference type="Proteomes" id="UP000682802"/>
    </source>
</evidence>
<evidence type="ECO:0000313" key="4">
    <source>
        <dbReference type="EMBL" id="QWG07199.1"/>
    </source>
</evidence>
<sequence length="252" mass="28649">MRYLKLGVSVMLFFMTFTTTYAQENSPTQNDQGSSSQTSTEYQQNQSQPQQEVVTGSTKKAMEWGFFGGPIWSIPSGNAPQLNTNINYANTRIKARTGVNLGFKFNFFISQDLSLEFDVMYNALGQKTQFSGYYHELGYSDESVNYTDVLNYFTFPVLVNYYLSDNIYLKGGLYGAALASAHRREGSFTGDYQDTDNLYKGGDFGFTAGIGAAMNHFFLEWRYSRGFIDITFEDDKFYNQNFQLLVGFKFKG</sequence>
<dbReference type="EMBL" id="CP076128">
    <property type="protein sequence ID" value="QWG07199.1"/>
    <property type="molecule type" value="Genomic_DNA"/>
</dbReference>
<feature type="chain" id="PRO_5047546102" evidence="2">
    <location>
        <begin position="23"/>
        <end position="252"/>
    </location>
</feature>
<evidence type="ECO:0000256" key="1">
    <source>
        <dbReference type="SAM" id="MobiDB-lite"/>
    </source>
</evidence>
<proteinExistence type="predicted"/>
<dbReference type="Pfam" id="PF13568">
    <property type="entry name" value="OMP_b-brl_2"/>
    <property type="match status" value="1"/>
</dbReference>
<evidence type="ECO:0000256" key="2">
    <source>
        <dbReference type="SAM" id="SignalP"/>
    </source>
</evidence>
<dbReference type="Proteomes" id="UP000682802">
    <property type="component" value="Chromosome 1"/>
</dbReference>
<feature type="signal peptide" evidence="2">
    <location>
        <begin position="1"/>
        <end position="22"/>
    </location>
</feature>
<accession>A0ABX8GUX0</accession>
<keyword evidence="2" id="KW-0732">Signal</keyword>
<gene>
    <name evidence="4" type="ORF">KM029_18135</name>
</gene>
<feature type="region of interest" description="Disordered" evidence="1">
    <location>
        <begin position="24"/>
        <end position="54"/>
    </location>
</feature>